<dbReference type="SUPFAM" id="SSF53335">
    <property type="entry name" value="S-adenosyl-L-methionine-dependent methyltransferases"/>
    <property type="match status" value="1"/>
</dbReference>
<comment type="caution">
    <text evidence="4">The sequence shown here is derived from an EMBL/GenBank/DDBJ whole genome shotgun (WGS) entry which is preliminary data.</text>
</comment>
<sequence>MGGNPVGRLFDEVPALYDRVRPGYPDELFADLATITGVDEQATVLEVGCGTGQATRSLARLGCSVTAVEPGAGMAALARERLADVPGVDVETSTFEEWDDRGRRYNLLVAASSWHWVDPSVGWQRAHGVLDARGWIALLGHVVVRRPGEPEVYAETADLHERFSPGNPGWGHPPLEEDVRATDEGWGVVDDPGDPAGLFGPPAVRWYPTVQWFDGAGFADLLRSQSLYRRLEPDVREPLLDAVAERVRTRMGDRVPRRYLSVLRAGQRIEWADGRVVRRG</sequence>
<keyword evidence="5" id="KW-1185">Reference proteome</keyword>
<dbReference type="Proteomes" id="UP000321261">
    <property type="component" value="Unassembled WGS sequence"/>
</dbReference>
<evidence type="ECO:0000256" key="1">
    <source>
        <dbReference type="ARBA" id="ARBA00022603"/>
    </source>
</evidence>
<dbReference type="OrthoDB" id="9797252at2"/>
<proteinExistence type="predicted"/>
<feature type="domain" description="Methyltransferase" evidence="3">
    <location>
        <begin position="44"/>
        <end position="130"/>
    </location>
</feature>
<dbReference type="PANTHER" id="PTHR44942:SF4">
    <property type="entry name" value="METHYLTRANSFERASE TYPE 11 DOMAIN-CONTAINING PROTEIN"/>
    <property type="match status" value="1"/>
</dbReference>
<dbReference type="GO" id="GO:0032259">
    <property type="term" value="P:methylation"/>
    <property type="evidence" value="ECO:0007669"/>
    <property type="project" value="UniProtKB-KW"/>
</dbReference>
<evidence type="ECO:0000313" key="4">
    <source>
        <dbReference type="EMBL" id="TWF76577.1"/>
    </source>
</evidence>
<protein>
    <submittedName>
        <fullName evidence="4">Methyltransferase family protein</fullName>
    </submittedName>
</protein>
<dbReference type="InterPro" id="IPR051052">
    <property type="entry name" value="Diverse_substrate_MTase"/>
</dbReference>
<organism evidence="4 5">
    <name type="scientific">Pseudonocardia hierapolitana</name>
    <dbReference type="NCBI Taxonomy" id="1128676"/>
    <lineage>
        <taxon>Bacteria</taxon>
        <taxon>Bacillati</taxon>
        <taxon>Actinomycetota</taxon>
        <taxon>Actinomycetes</taxon>
        <taxon>Pseudonocardiales</taxon>
        <taxon>Pseudonocardiaceae</taxon>
        <taxon>Pseudonocardia</taxon>
    </lineage>
</organism>
<keyword evidence="2 4" id="KW-0808">Transferase</keyword>
<evidence type="ECO:0000256" key="2">
    <source>
        <dbReference type="ARBA" id="ARBA00022679"/>
    </source>
</evidence>
<dbReference type="Gene3D" id="3.40.50.150">
    <property type="entry name" value="Vaccinia Virus protein VP39"/>
    <property type="match status" value="1"/>
</dbReference>
<dbReference type="InterPro" id="IPR029063">
    <property type="entry name" value="SAM-dependent_MTases_sf"/>
</dbReference>
<keyword evidence="1 4" id="KW-0489">Methyltransferase</keyword>
<reference evidence="4 5" key="1">
    <citation type="submission" date="2019-06" db="EMBL/GenBank/DDBJ databases">
        <title>Sequencing the genomes of 1000 actinobacteria strains.</title>
        <authorList>
            <person name="Klenk H.-P."/>
        </authorList>
    </citation>
    <scope>NUCLEOTIDE SEQUENCE [LARGE SCALE GENOMIC DNA]</scope>
    <source>
        <strain evidence="4 5">DSM 45671</strain>
    </source>
</reference>
<dbReference type="InterPro" id="IPR041698">
    <property type="entry name" value="Methyltransf_25"/>
</dbReference>
<gene>
    <name evidence="4" type="ORF">FHX44_112470</name>
</gene>
<dbReference type="PANTHER" id="PTHR44942">
    <property type="entry name" value="METHYLTRANSF_11 DOMAIN-CONTAINING PROTEIN"/>
    <property type="match status" value="1"/>
</dbReference>
<dbReference type="Pfam" id="PF13649">
    <property type="entry name" value="Methyltransf_25"/>
    <property type="match status" value="1"/>
</dbReference>
<dbReference type="GO" id="GO:0008168">
    <property type="term" value="F:methyltransferase activity"/>
    <property type="evidence" value="ECO:0007669"/>
    <property type="project" value="UniProtKB-KW"/>
</dbReference>
<dbReference type="RefSeq" id="WP_147255876.1">
    <property type="nucleotide sequence ID" value="NZ_VIWU01000001.1"/>
</dbReference>
<dbReference type="AlphaFoldDB" id="A0A561SNY7"/>
<accession>A0A561SNY7</accession>
<name>A0A561SNY7_9PSEU</name>
<dbReference type="EMBL" id="VIWU01000001">
    <property type="protein sequence ID" value="TWF76577.1"/>
    <property type="molecule type" value="Genomic_DNA"/>
</dbReference>
<evidence type="ECO:0000259" key="3">
    <source>
        <dbReference type="Pfam" id="PF13649"/>
    </source>
</evidence>
<evidence type="ECO:0000313" key="5">
    <source>
        <dbReference type="Proteomes" id="UP000321261"/>
    </source>
</evidence>
<dbReference type="CDD" id="cd02440">
    <property type="entry name" value="AdoMet_MTases"/>
    <property type="match status" value="1"/>
</dbReference>